<dbReference type="AlphaFoldDB" id="A0A7W7Y6K0"/>
<dbReference type="Proteomes" id="UP000590740">
    <property type="component" value="Unassembled WGS sequence"/>
</dbReference>
<evidence type="ECO:0000313" key="2">
    <source>
        <dbReference type="Proteomes" id="UP000590740"/>
    </source>
</evidence>
<sequence length="126" mass="14390">MTHPLFDAYTKAPDELLTYSADAIPSFHIYGYEWIDNLFFLLPPSCLISNAARREALENAVRDRFTEADWEGTGNLSLLWLPPFIFPLEMQAPPEGVIVWHVKQHDDGISYLLSPVPLPFEEFTPP</sequence>
<dbReference type="EMBL" id="JACHIG010000001">
    <property type="protein sequence ID" value="MBB5030553.1"/>
    <property type="molecule type" value="Genomic_DNA"/>
</dbReference>
<name>A0A7W7Y6K0_9BACT</name>
<comment type="caution">
    <text evidence="1">The sequence shown here is derived from an EMBL/GenBank/DDBJ whole genome shotgun (WGS) entry which is preliminary data.</text>
</comment>
<reference evidence="1 2" key="1">
    <citation type="submission" date="2020-08" db="EMBL/GenBank/DDBJ databases">
        <title>Genomic Encyclopedia of Type Strains, Phase IV (KMG-IV): sequencing the most valuable type-strain genomes for metagenomic binning, comparative biology and taxonomic classification.</title>
        <authorList>
            <person name="Goeker M."/>
        </authorList>
    </citation>
    <scope>NUCLEOTIDE SEQUENCE [LARGE SCALE GENOMIC DNA]</scope>
    <source>
        <strain evidence="1 2">DSM 12252</strain>
    </source>
</reference>
<accession>A0A7W7Y6K0</accession>
<dbReference type="RefSeq" id="WP_184337321.1">
    <property type="nucleotide sequence ID" value="NZ_JACHIG010000001.1"/>
</dbReference>
<gene>
    <name evidence="1" type="ORF">HNQ65_000107</name>
</gene>
<organism evidence="1 2">
    <name type="scientific">Prosthecobacter vanneervenii</name>
    <dbReference type="NCBI Taxonomy" id="48466"/>
    <lineage>
        <taxon>Bacteria</taxon>
        <taxon>Pseudomonadati</taxon>
        <taxon>Verrucomicrobiota</taxon>
        <taxon>Verrucomicrobiia</taxon>
        <taxon>Verrucomicrobiales</taxon>
        <taxon>Verrucomicrobiaceae</taxon>
        <taxon>Prosthecobacter</taxon>
    </lineage>
</organism>
<keyword evidence="2" id="KW-1185">Reference proteome</keyword>
<evidence type="ECO:0000313" key="1">
    <source>
        <dbReference type="EMBL" id="MBB5030553.1"/>
    </source>
</evidence>
<protein>
    <submittedName>
        <fullName evidence="1">Uncharacterized protein</fullName>
    </submittedName>
</protein>
<proteinExistence type="predicted"/>